<gene>
    <name evidence="8" type="ORF">GCM10025868_14390</name>
</gene>
<keyword evidence="4" id="KW-0238">DNA-binding</keyword>
<protein>
    <recommendedName>
        <fullName evidence="7">DEAD/DEAH-box helicase domain-containing protein</fullName>
    </recommendedName>
</protein>
<feature type="compositionally biased region" description="Basic residues" evidence="6">
    <location>
        <begin position="84"/>
        <end position="97"/>
    </location>
</feature>
<dbReference type="Gene3D" id="3.40.50.300">
    <property type="entry name" value="P-loop containing nucleotide triphosphate hydrolases"/>
    <property type="match status" value="1"/>
</dbReference>
<sequence length="139" mass="15603">MERSVPMDRLICGDVGYGKTEIAVRAAFKAVQDGKQVAVLVPTTLLVNQHLQTFSERYANFPVTVKALSRFQSDKEAEPGQGGRPRRLGRRRHRHPPAARQRGALQGPRPDHRRRGAALRRRAQGAGSRRCARRWTCSP</sequence>
<keyword evidence="9" id="KW-1185">Reference proteome</keyword>
<keyword evidence="3" id="KW-0347">Helicase</keyword>
<dbReference type="InterPro" id="IPR011545">
    <property type="entry name" value="DEAD/DEAH_box_helicase_dom"/>
</dbReference>
<proteinExistence type="predicted"/>
<feature type="domain" description="DEAD/DEAH-box helicase" evidence="7">
    <location>
        <begin position="8"/>
        <end position="68"/>
    </location>
</feature>
<dbReference type="InterPro" id="IPR047112">
    <property type="entry name" value="RecG/Mfd"/>
</dbReference>
<reference evidence="9" key="1">
    <citation type="journal article" date="2019" name="Int. J. Syst. Evol. Microbiol.">
        <title>The Global Catalogue of Microorganisms (GCM) 10K type strain sequencing project: providing services to taxonomists for standard genome sequencing and annotation.</title>
        <authorList>
            <consortium name="The Broad Institute Genomics Platform"/>
            <consortium name="The Broad Institute Genome Sequencing Center for Infectious Disease"/>
            <person name="Wu L."/>
            <person name="Ma J."/>
        </authorList>
    </citation>
    <scope>NUCLEOTIDE SEQUENCE [LARGE SCALE GENOMIC DNA]</scope>
    <source>
        <strain evidence="9">NBRC 108730</strain>
    </source>
</reference>
<evidence type="ECO:0000256" key="1">
    <source>
        <dbReference type="ARBA" id="ARBA00022763"/>
    </source>
</evidence>
<dbReference type="InterPro" id="IPR027417">
    <property type="entry name" value="P-loop_NTPase"/>
</dbReference>
<evidence type="ECO:0000259" key="7">
    <source>
        <dbReference type="Pfam" id="PF00270"/>
    </source>
</evidence>
<evidence type="ECO:0000313" key="9">
    <source>
        <dbReference type="Proteomes" id="UP001157017"/>
    </source>
</evidence>
<name>A0ABQ6JEF4_9ACTN</name>
<dbReference type="EMBL" id="BSUZ01000001">
    <property type="protein sequence ID" value="GMA86189.1"/>
    <property type="molecule type" value="Genomic_DNA"/>
</dbReference>
<accession>A0ABQ6JEF4</accession>
<dbReference type="Proteomes" id="UP001157017">
    <property type="component" value="Unassembled WGS sequence"/>
</dbReference>
<keyword evidence="1" id="KW-0227">DNA damage</keyword>
<keyword evidence="3" id="KW-0067">ATP-binding</keyword>
<keyword evidence="2" id="KW-0378">Hydrolase</keyword>
<comment type="caution">
    <text evidence="8">The sequence shown here is derived from an EMBL/GenBank/DDBJ whole genome shotgun (WGS) entry which is preliminary data.</text>
</comment>
<evidence type="ECO:0000313" key="8">
    <source>
        <dbReference type="EMBL" id="GMA86189.1"/>
    </source>
</evidence>
<keyword evidence="3" id="KW-0547">Nucleotide-binding</keyword>
<dbReference type="PANTHER" id="PTHR47964:SF1">
    <property type="entry name" value="ATP-DEPENDENT DNA HELICASE HOMOLOG RECG, CHLOROPLASTIC"/>
    <property type="match status" value="1"/>
</dbReference>
<dbReference type="SUPFAM" id="SSF52540">
    <property type="entry name" value="P-loop containing nucleoside triphosphate hydrolases"/>
    <property type="match status" value="1"/>
</dbReference>
<evidence type="ECO:0000256" key="3">
    <source>
        <dbReference type="ARBA" id="ARBA00022806"/>
    </source>
</evidence>
<keyword evidence="5" id="KW-0234">DNA repair</keyword>
<evidence type="ECO:0000256" key="4">
    <source>
        <dbReference type="ARBA" id="ARBA00023125"/>
    </source>
</evidence>
<evidence type="ECO:0000256" key="2">
    <source>
        <dbReference type="ARBA" id="ARBA00022801"/>
    </source>
</evidence>
<dbReference type="Pfam" id="PF00270">
    <property type="entry name" value="DEAD"/>
    <property type="match status" value="1"/>
</dbReference>
<evidence type="ECO:0000256" key="5">
    <source>
        <dbReference type="ARBA" id="ARBA00023204"/>
    </source>
</evidence>
<feature type="region of interest" description="Disordered" evidence="6">
    <location>
        <begin position="72"/>
        <end position="139"/>
    </location>
</feature>
<feature type="compositionally biased region" description="Basic residues" evidence="6">
    <location>
        <begin position="111"/>
        <end position="123"/>
    </location>
</feature>
<organism evidence="8 9">
    <name type="scientific">Angustibacter aerolatus</name>
    <dbReference type="NCBI Taxonomy" id="1162965"/>
    <lineage>
        <taxon>Bacteria</taxon>
        <taxon>Bacillati</taxon>
        <taxon>Actinomycetota</taxon>
        <taxon>Actinomycetes</taxon>
        <taxon>Kineosporiales</taxon>
        <taxon>Kineosporiaceae</taxon>
    </lineage>
</organism>
<evidence type="ECO:0000256" key="6">
    <source>
        <dbReference type="SAM" id="MobiDB-lite"/>
    </source>
</evidence>
<dbReference type="PANTHER" id="PTHR47964">
    <property type="entry name" value="ATP-DEPENDENT DNA HELICASE HOMOLOG RECG, CHLOROPLASTIC"/>
    <property type="match status" value="1"/>
</dbReference>